<dbReference type="HOGENOM" id="CLU_035149_1_0_1"/>
<dbReference type="Gene3D" id="3.40.50.1820">
    <property type="entry name" value="alpha/beta hydrolase"/>
    <property type="match status" value="1"/>
</dbReference>
<accession>D8Q4L1</accession>
<sequence length="232" mass="25166">MIPLSTGVQLEGILQAPRALLRSSASKIAVCLHPWSWLGGRMSDPVVGMAKDVLLEQGYHVLRYNSRGVGLSNGQASFTGLAEGEDLEAVVQWMLSRIPDADTVTIAGYSHGSLIASLHPVLEPPIRTNHILISYPLGPRGWLTLFKSALYASKLEDLLRNPRARVFIIHGDSDDFTSASAYRTWVEGLRSVTGGEGKAQLTVSVSSGTSHFWQGRGQDDLEDAIARFLLGN</sequence>
<dbReference type="AlphaFoldDB" id="D8Q4L1"/>
<dbReference type="eggNOG" id="ENOG502QR04">
    <property type="taxonomic scope" value="Eukaryota"/>
</dbReference>
<dbReference type="STRING" id="578458.D8Q4L1"/>
<dbReference type="Proteomes" id="UP000007431">
    <property type="component" value="Unassembled WGS sequence"/>
</dbReference>
<gene>
    <name evidence="2" type="ORF">SCHCODRAFT_55374</name>
</gene>
<evidence type="ECO:0000259" key="1">
    <source>
        <dbReference type="Pfam" id="PF02129"/>
    </source>
</evidence>
<name>D8Q4L1_SCHCM</name>
<dbReference type="KEGG" id="scm:SCHCO_02626491"/>
<evidence type="ECO:0000313" key="2">
    <source>
        <dbReference type="EMBL" id="EFI97251.1"/>
    </source>
</evidence>
<dbReference type="InterPro" id="IPR029058">
    <property type="entry name" value="AB_hydrolase_fold"/>
</dbReference>
<dbReference type="PANTHER" id="PTHR42103:SF2">
    <property type="entry name" value="AB HYDROLASE-1 DOMAIN-CONTAINING PROTEIN"/>
    <property type="match status" value="1"/>
</dbReference>
<evidence type="ECO:0000313" key="3">
    <source>
        <dbReference type="Proteomes" id="UP000007431"/>
    </source>
</evidence>
<dbReference type="InParanoid" id="D8Q4L1"/>
<dbReference type="PANTHER" id="PTHR42103">
    <property type="entry name" value="ALPHA/BETA-HYDROLASES SUPERFAMILY PROTEIN"/>
    <property type="match status" value="1"/>
</dbReference>
<dbReference type="SUPFAM" id="SSF53474">
    <property type="entry name" value="alpha/beta-Hydrolases"/>
    <property type="match status" value="1"/>
</dbReference>
<dbReference type="GO" id="GO:0016787">
    <property type="term" value="F:hydrolase activity"/>
    <property type="evidence" value="ECO:0007669"/>
    <property type="project" value="InterPro"/>
</dbReference>
<dbReference type="VEuPathDB" id="FungiDB:SCHCODRAFT_02626491"/>
<feature type="domain" description="Xaa-Pro dipeptidyl-peptidase-like" evidence="1">
    <location>
        <begin position="47"/>
        <end position="117"/>
    </location>
</feature>
<dbReference type="InterPro" id="IPR000383">
    <property type="entry name" value="Xaa-Pro-like_dom"/>
</dbReference>
<dbReference type="GeneID" id="9589647"/>
<dbReference type="EMBL" id="GL377306">
    <property type="protein sequence ID" value="EFI97251.1"/>
    <property type="molecule type" value="Genomic_DNA"/>
</dbReference>
<proteinExistence type="predicted"/>
<reference evidence="2 3" key="1">
    <citation type="journal article" date="2010" name="Nat. Biotechnol.">
        <title>Genome sequence of the model mushroom Schizophyllum commune.</title>
        <authorList>
            <person name="Ohm R.A."/>
            <person name="de Jong J.F."/>
            <person name="Lugones L.G."/>
            <person name="Aerts A."/>
            <person name="Kothe E."/>
            <person name="Stajich J.E."/>
            <person name="de Vries R.P."/>
            <person name="Record E."/>
            <person name="Levasseur A."/>
            <person name="Baker S.E."/>
            <person name="Bartholomew K.A."/>
            <person name="Coutinho P.M."/>
            <person name="Erdmann S."/>
            <person name="Fowler T.J."/>
            <person name="Gathman A.C."/>
            <person name="Lombard V."/>
            <person name="Henrissat B."/>
            <person name="Knabe N."/>
            <person name="Kuees U."/>
            <person name="Lilly W.W."/>
            <person name="Lindquist E."/>
            <person name="Lucas S."/>
            <person name="Magnuson J.K."/>
            <person name="Piumi F."/>
            <person name="Raudaskoski M."/>
            <person name="Salamov A."/>
            <person name="Schmutz J."/>
            <person name="Schwarze F.W.M.R."/>
            <person name="vanKuyk P.A."/>
            <person name="Horton J.S."/>
            <person name="Grigoriev I.V."/>
            <person name="Woesten H.A.B."/>
        </authorList>
    </citation>
    <scope>NUCLEOTIDE SEQUENCE [LARGE SCALE GENOMIC DNA]</scope>
    <source>
        <strain evidence="3">H4-8 / FGSC 9210</strain>
    </source>
</reference>
<organism evidence="3">
    <name type="scientific">Schizophyllum commune (strain H4-8 / FGSC 9210)</name>
    <name type="common">Split gill fungus</name>
    <dbReference type="NCBI Taxonomy" id="578458"/>
    <lineage>
        <taxon>Eukaryota</taxon>
        <taxon>Fungi</taxon>
        <taxon>Dikarya</taxon>
        <taxon>Basidiomycota</taxon>
        <taxon>Agaricomycotina</taxon>
        <taxon>Agaricomycetes</taxon>
        <taxon>Agaricomycetidae</taxon>
        <taxon>Agaricales</taxon>
        <taxon>Schizophyllaceae</taxon>
        <taxon>Schizophyllum</taxon>
    </lineage>
</organism>
<dbReference type="OrthoDB" id="10260961at2759"/>
<keyword evidence="3" id="KW-1185">Reference proteome</keyword>
<protein>
    <recommendedName>
        <fullName evidence="1">Xaa-Pro dipeptidyl-peptidase-like domain-containing protein</fullName>
    </recommendedName>
</protein>
<dbReference type="Pfam" id="PF02129">
    <property type="entry name" value="Peptidase_S15"/>
    <property type="match status" value="1"/>
</dbReference>
<dbReference type="OMA" id="QVTDIIC"/>